<proteinExistence type="predicted"/>
<dbReference type="STRING" id="134605.HMPREF3206_00508"/>
<keyword evidence="2" id="KW-1185">Reference proteome</keyword>
<protein>
    <submittedName>
        <fullName evidence="1">Uncharacterized protein</fullName>
    </submittedName>
</protein>
<reference evidence="2" key="1">
    <citation type="submission" date="2016-01" db="EMBL/GenBank/DDBJ databases">
        <authorList>
            <person name="Mitreva M."/>
            <person name="Pepin K.H."/>
            <person name="Mihindukulasuriya K.A."/>
            <person name="Fulton R."/>
            <person name="Fronick C."/>
            <person name="O'Laughlin M."/>
            <person name="Miner T."/>
            <person name="Herter B."/>
            <person name="Rosa B.A."/>
            <person name="Cordes M."/>
            <person name="Tomlinson C."/>
            <person name="Wollam A."/>
            <person name="Palsikar V.B."/>
            <person name="Mardis E.R."/>
            <person name="Wilson R.K."/>
        </authorList>
    </citation>
    <scope>NUCLEOTIDE SEQUENCE [LARGE SCALE GENOMIC DNA]</scope>
    <source>
        <strain evidence="2">CMW8396</strain>
    </source>
</reference>
<dbReference type="PATRIC" id="fig|134605.3.peg.511"/>
<dbReference type="AlphaFoldDB" id="A0A133NIS9"/>
<dbReference type="EMBL" id="LRPX01000021">
    <property type="protein sequence ID" value="KXA16157.1"/>
    <property type="molecule type" value="Genomic_DNA"/>
</dbReference>
<name>A0A133NIS9_9FUSO</name>
<comment type="caution">
    <text evidence="1">The sequence shown here is derived from an EMBL/GenBank/DDBJ whole genome shotgun (WGS) entry which is preliminary data.</text>
</comment>
<accession>A0A133NIS9</accession>
<dbReference type="Proteomes" id="UP000070617">
    <property type="component" value="Unassembled WGS sequence"/>
</dbReference>
<gene>
    <name evidence="1" type="ORF">HMPREF3206_00508</name>
</gene>
<evidence type="ECO:0000313" key="1">
    <source>
        <dbReference type="EMBL" id="KXA16157.1"/>
    </source>
</evidence>
<sequence length="186" mass="22268">MEIKIMTDFEKINFMIETIEENRIPEGKTFNEFSMEFFQEVKLLPLSKYLRSIGKNKRLPKIMNMRKAGEVLTDTYADSDLVSFVKRKSKQGQIPELDYQSIMLLRRIDVKDNWEKIFRFFRGSETVAEINSTTRPELLPQEIEMLENFLKEKLHLSEKELDWLLEKFRKILTEKELLRAIRKLAK</sequence>
<evidence type="ECO:0000313" key="2">
    <source>
        <dbReference type="Proteomes" id="UP000070617"/>
    </source>
</evidence>
<organism evidence="1 2">
    <name type="scientific">Fusobacterium equinum</name>
    <dbReference type="NCBI Taxonomy" id="134605"/>
    <lineage>
        <taxon>Bacteria</taxon>
        <taxon>Fusobacteriati</taxon>
        <taxon>Fusobacteriota</taxon>
        <taxon>Fusobacteriia</taxon>
        <taxon>Fusobacteriales</taxon>
        <taxon>Fusobacteriaceae</taxon>
        <taxon>Fusobacterium</taxon>
    </lineage>
</organism>